<feature type="compositionally biased region" description="Low complexity" evidence="1">
    <location>
        <begin position="329"/>
        <end position="339"/>
    </location>
</feature>
<feature type="compositionally biased region" description="Polar residues" evidence="1">
    <location>
        <begin position="382"/>
        <end position="392"/>
    </location>
</feature>
<dbReference type="OMA" id="LWTAKEC"/>
<sequence length="930" mass="103203">MATGSSYLPSSSPTSSTFNVNFPSSYSPLARSSGLLLPSEYDELNQPPIETLPFEEIVRNKHVKKLFRDYQEANSQLLSSNKMIQSLLEENRKLRSQCEANLSRGIHSPYPRSISIASSSSCTTSLAPSDSISQAPHAPTMPQIIPVRGTEDRPDDLPVGVLWTLKDCANDEILSPSMKSNPSRPLMQFALRERDGSLISQEKYKAIKDDVIALCNSNLHVLEPPSEAKRRRGSKLVQGTMTWYKTHFKVVWNSVVSELERMHPVLRLCAGHWKAEHMLSRHLTSKVGTKHAADDEDEMVTPRTRPQSSAPATLLASPPPAAPSPPPAALQQISSQSHSPSPPPTPSRSKRTRTDSQNENSAKRLRPDSSEVEDEIADVFGLQSQSKAAQKSTPPPPIIDISGIQVNSSLENLKTALASDFPSIKTGVQLIERLQQMSSATASSSADSEPSASLLTLIQRIETADPNDPSLEEDDTNESWGHRQFTAGDLQLGTALGSWGDVGSVNTASRLIAATIRMCRVARYLCTQRQIIANSFVCDAYLDRVVETLWNITPTPPSDPPGGNSASTSASGPDLSSRDGILSALQNLTVEQMKAWMSRNNIVCTVKQPKKSHYIETITASDTIPSADEMKAMLAVRRSKGKKEERHSPTPEPQIYETEPDKFGLYRQYTTFPSRDPDEGLTVDDVCDAPNLSTSQNQSDIQWWKGIGPFTSKANQNLFAPFLNASVFRLMHWFYSSLTDIQWWKGIGPFTSKANQNFFAPFLNASVFRLMHWFYSSLTKSLYDLDKLVHDVLLAPDFDIEDLRDFNAQRELRRLDDAQDELDEEAGWKASSVFISLPAERVQHDTEDDAPKLEVKGVYHRSLISVIRSAFAHPSALRFHYTPFKMFWKKTPESPQNVSSPSCTTPMHSSKSMKKSNLFLRTPAATSNDV</sequence>
<evidence type="ECO:0000313" key="2">
    <source>
        <dbReference type="EMBL" id="EFI27237.1"/>
    </source>
</evidence>
<evidence type="ECO:0000256" key="1">
    <source>
        <dbReference type="SAM" id="MobiDB-lite"/>
    </source>
</evidence>
<dbReference type="AlphaFoldDB" id="D6RP79"/>
<organism evidence="2 3">
    <name type="scientific">Coprinopsis cinerea (strain Okayama-7 / 130 / ATCC MYA-4618 / FGSC 9003)</name>
    <name type="common">Inky cap fungus</name>
    <name type="synonym">Hormographiella aspergillata</name>
    <dbReference type="NCBI Taxonomy" id="240176"/>
    <lineage>
        <taxon>Eukaryota</taxon>
        <taxon>Fungi</taxon>
        <taxon>Dikarya</taxon>
        <taxon>Basidiomycota</taxon>
        <taxon>Agaricomycotina</taxon>
        <taxon>Agaricomycetes</taxon>
        <taxon>Agaricomycetidae</taxon>
        <taxon>Agaricales</taxon>
        <taxon>Agaricineae</taxon>
        <taxon>Psathyrellaceae</taxon>
        <taxon>Coprinopsis</taxon>
    </lineage>
</organism>
<dbReference type="InParanoid" id="D6RP79"/>
<dbReference type="VEuPathDB" id="FungiDB:CC1G_15065"/>
<feature type="compositionally biased region" description="Basic and acidic residues" evidence="1">
    <location>
        <begin position="352"/>
        <end position="369"/>
    </location>
</feature>
<feature type="compositionally biased region" description="Low complexity" evidence="1">
    <location>
        <begin position="306"/>
        <end position="316"/>
    </location>
</feature>
<dbReference type="EMBL" id="AACS02000008">
    <property type="protein sequence ID" value="EFI27237.1"/>
    <property type="molecule type" value="Genomic_DNA"/>
</dbReference>
<dbReference type="OrthoDB" id="3227833at2759"/>
<dbReference type="RefSeq" id="XP_002910731.1">
    <property type="nucleotide sequence ID" value="XM_002910685.1"/>
</dbReference>
<evidence type="ECO:0000313" key="3">
    <source>
        <dbReference type="Proteomes" id="UP000001861"/>
    </source>
</evidence>
<gene>
    <name evidence="2" type="ORF">CC1G_15065</name>
</gene>
<feature type="compositionally biased region" description="Pro residues" evidence="1">
    <location>
        <begin position="317"/>
        <end position="328"/>
    </location>
</feature>
<proteinExistence type="predicted"/>
<feature type="region of interest" description="Disordered" evidence="1">
    <location>
        <begin position="381"/>
        <end position="400"/>
    </location>
</feature>
<dbReference type="KEGG" id="cci:CC1G_15065"/>
<feature type="compositionally biased region" description="Polar residues" evidence="1">
    <location>
        <begin position="893"/>
        <end position="910"/>
    </location>
</feature>
<accession>D6RP79</accession>
<dbReference type="PANTHER" id="PTHR24216">
    <property type="entry name" value="PAXILLIN-RELATED"/>
    <property type="match status" value="1"/>
</dbReference>
<dbReference type="GeneID" id="9378122"/>
<dbReference type="eggNOG" id="ENOG502RBIH">
    <property type="taxonomic scope" value="Eukaryota"/>
</dbReference>
<reference evidence="2 3" key="1">
    <citation type="journal article" date="2010" name="Proc. Natl. Acad. Sci. U.S.A.">
        <title>Insights into evolution of multicellular fungi from the assembled chromosomes of the mushroom Coprinopsis cinerea (Coprinus cinereus).</title>
        <authorList>
            <person name="Stajich J.E."/>
            <person name="Wilke S.K."/>
            <person name="Ahren D."/>
            <person name="Au C.H."/>
            <person name="Birren B.W."/>
            <person name="Borodovsky M."/>
            <person name="Burns C."/>
            <person name="Canback B."/>
            <person name="Casselton L.A."/>
            <person name="Cheng C.K."/>
            <person name="Deng J."/>
            <person name="Dietrich F.S."/>
            <person name="Fargo D.C."/>
            <person name="Farman M.L."/>
            <person name="Gathman A.C."/>
            <person name="Goldberg J."/>
            <person name="Guigo R."/>
            <person name="Hoegger P.J."/>
            <person name="Hooker J.B."/>
            <person name="Huggins A."/>
            <person name="James T.Y."/>
            <person name="Kamada T."/>
            <person name="Kilaru S."/>
            <person name="Kodira C."/>
            <person name="Kues U."/>
            <person name="Kupfer D."/>
            <person name="Kwan H.S."/>
            <person name="Lomsadze A."/>
            <person name="Li W."/>
            <person name="Lilly W.W."/>
            <person name="Ma L.J."/>
            <person name="Mackey A.J."/>
            <person name="Manning G."/>
            <person name="Martin F."/>
            <person name="Muraguchi H."/>
            <person name="Natvig D.O."/>
            <person name="Palmerini H."/>
            <person name="Ramesh M.A."/>
            <person name="Rehmeyer C.J."/>
            <person name="Roe B.A."/>
            <person name="Shenoy N."/>
            <person name="Stanke M."/>
            <person name="Ter-Hovhannisyan V."/>
            <person name="Tunlid A."/>
            <person name="Velagapudi R."/>
            <person name="Vision T.J."/>
            <person name="Zeng Q."/>
            <person name="Zolan M.E."/>
            <person name="Pukkila P.J."/>
        </authorList>
    </citation>
    <scope>NUCLEOTIDE SEQUENCE [LARGE SCALE GENOMIC DNA]</scope>
    <source>
        <strain evidence="3">Okayama-7 / 130 / ATCC MYA-4618 / FGSC 9003</strain>
    </source>
</reference>
<feature type="region of interest" description="Disordered" evidence="1">
    <location>
        <begin position="893"/>
        <end position="930"/>
    </location>
</feature>
<keyword evidence="3" id="KW-1185">Reference proteome</keyword>
<feature type="region of interest" description="Disordered" evidence="1">
    <location>
        <begin position="553"/>
        <end position="576"/>
    </location>
</feature>
<name>D6RP79_COPC7</name>
<feature type="region of interest" description="Disordered" evidence="1">
    <location>
        <begin position="284"/>
        <end position="373"/>
    </location>
</feature>
<protein>
    <submittedName>
        <fullName evidence="2">Uncharacterized protein</fullName>
    </submittedName>
</protein>
<comment type="caution">
    <text evidence="2">The sequence shown here is derived from an EMBL/GenBank/DDBJ whole genome shotgun (WGS) entry which is preliminary data.</text>
</comment>
<dbReference type="Proteomes" id="UP000001861">
    <property type="component" value="Unassembled WGS sequence"/>
</dbReference>
<dbReference type="HOGENOM" id="CLU_314485_0_0_1"/>
<dbReference type="STRING" id="240176.D6RP79"/>